<feature type="domain" description="Phospholipase/carboxylesterase/thioesterase" evidence="3">
    <location>
        <begin position="20"/>
        <end position="134"/>
    </location>
</feature>
<dbReference type="GO" id="GO:0016787">
    <property type="term" value="F:hydrolase activity"/>
    <property type="evidence" value="ECO:0007669"/>
    <property type="project" value="UniProtKB-KW"/>
</dbReference>
<dbReference type="Proteomes" id="UP000216339">
    <property type="component" value="Unassembled WGS sequence"/>
</dbReference>
<dbReference type="Gene3D" id="3.40.50.1820">
    <property type="entry name" value="alpha/beta hydrolase"/>
    <property type="match status" value="1"/>
</dbReference>
<evidence type="ECO:0000259" key="3">
    <source>
        <dbReference type="Pfam" id="PF02230"/>
    </source>
</evidence>
<keyword evidence="2" id="KW-0378">Hydrolase</keyword>
<dbReference type="OrthoDB" id="9801763at2"/>
<keyword evidence="5" id="KW-1185">Reference proteome</keyword>
<evidence type="ECO:0000313" key="4">
    <source>
        <dbReference type="EMBL" id="PAP78290.1"/>
    </source>
</evidence>
<comment type="caution">
    <text evidence="4">The sequence shown here is derived from an EMBL/GenBank/DDBJ whole genome shotgun (WGS) entry which is preliminary data.</text>
</comment>
<sequence>MPGPHDDQPLLHAGASLADASAAVVLVHGRGDSAQGILGLAREFDRPDVAYLAPQAAGGAWYPNSFLAPLEANEPGLSSGIAAVLRAVAEAEAAGIPRERVVLGGFSQGACLAAETAARNAGRWGGVFALSGGLLGTGPGPADVPRLRGMGGSYAEKAFDYSGDFEGTPVFLGCSDVDPHIPLVRVETTAAVYARLGAEVDARVYPGIGHTIVHDEILAINNITEYL</sequence>
<dbReference type="InterPro" id="IPR029058">
    <property type="entry name" value="AB_hydrolase_fold"/>
</dbReference>
<dbReference type="RefSeq" id="WP_095511976.1">
    <property type="nucleotide sequence ID" value="NZ_MQWD01000001.1"/>
</dbReference>
<dbReference type="InterPro" id="IPR050565">
    <property type="entry name" value="LYPA1-2/EST-like"/>
</dbReference>
<accession>A0A271J4L4</accession>
<evidence type="ECO:0000256" key="2">
    <source>
        <dbReference type="ARBA" id="ARBA00022801"/>
    </source>
</evidence>
<evidence type="ECO:0000256" key="1">
    <source>
        <dbReference type="ARBA" id="ARBA00006499"/>
    </source>
</evidence>
<comment type="similarity">
    <text evidence="1">Belongs to the AB hydrolase superfamily. AB hydrolase 2 family.</text>
</comment>
<gene>
    <name evidence="4" type="ORF">BSZ37_18595</name>
</gene>
<dbReference type="PANTHER" id="PTHR10655">
    <property type="entry name" value="LYSOPHOSPHOLIPASE-RELATED"/>
    <property type="match status" value="1"/>
</dbReference>
<reference evidence="4 5" key="1">
    <citation type="submission" date="2016-11" db="EMBL/GenBank/DDBJ databases">
        <title>Study of marine rhodopsin-containing bacteria.</title>
        <authorList>
            <person name="Yoshizawa S."/>
            <person name="Kumagai Y."/>
            <person name="Kogure K."/>
        </authorList>
    </citation>
    <scope>NUCLEOTIDE SEQUENCE [LARGE SCALE GENOMIC DNA]</scope>
    <source>
        <strain evidence="4 5">SAORIC-28</strain>
    </source>
</reference>
<dbReference type="EMBL" id="MQWD01000001">
    <property type="protein sequence ID" value="PAP78290.1"/>
    <property type="molecule type" value="Genomic_DNA"/>
</dbReference>
<organism evidence="4 5">
    <name type="scientific">Rubrivirga marina</name>
    <dbReference type="NCBI Taxonomy" id="1196024"/>
    <lineage>
        <taxon>Bacteria</taxon>
        <taxon>Pseudomonadati</taxon>
        <taxon>Rhodothermota</taxon>
        <taxon>Rhodothermia</taxon>
        <taxon>Rhodothermales</taxon>
        <taxon>Rubricoccaceae</taxon>
        <taxon>Rubrivirga</taxon>
    </lineage>
</organism>
<dbReference type="InterPro" id="IPR003140">
    <property type="entry name" value="PLipase/COase/thioEstase"/>
</dbReference>
<dbReference type="SUPFAM" id="SSF53474">
    <property type="entry name" value="alpha/beta-Hydrolases"/>
    <property type="match status" value="1"/>
</dbReference>
<proteinExistence type="inferred from homology"/>
<evidence type="ECO:0000313" key="5">
    <source>
        <dbReference type="Proteomes" id="UP000216339"/>
    </source>
</evidence>
<dbReference type="PANTHER" id="PTHR10655:SF17">
    <property type="entry name" value="LYSOPHOSPHOLIPASE-LIKE PROTEIN 1"/>
    <property type="match status" value="1"/>
</dbReference>
<dbReference type="Pfam" id="PF02230">
    <property type="entry name" value="Abhydrolase_2"/>
    <property type="match status" value="1"/>
</dbReference>
<name>A0A271J4L4_9BACT</name>
<protein>
    <recommendedName>
        <fullName evidence="3">Phospholipase/carboxylesterase/thioesterase domain-containing protein</fullName>
    </recommendedName>
</protein>
<dbReference type="AlphaFoldDB" id="A0A271J4L4"/>